<dbReference type="InterPro" id="IPR037185">
    <property type="entry name" value="EmrE-like"/>
</dbReference>
<keyword evidence="3 6" id="KW-0812">Transmembrane</keyword>
<evidence type="ECO:0000256" key="1">
    <source>
        <dbReference type="ARBA" id="ARBA00004141"/>
    </source>
</evidence>
<feature type="transmembrane region" description="Helical" evidence="6">
    <location>
        <begin position="97"/>
        <end position="116"/>
    </location>
</feature>
<dbReference type="PANTHER" id="PTHR32322:SF2">
    <property type="entry name" value="EAMA DOMAIN-CONTAINING PROTEIN"/>
    <property type="match status" value="1"/>
</dbReference>
<gene>
    <name evidence="8" type="ORF">GTO91_13190</name>
</gene>
<feature type="transmembrane region" description="Helical" evidence="6">
    <location>
        <begin position="123"/>
        <end position="140"/>
    </location>
</feature>
<feature type="transmembrane region" description="Helical" evidence="6">
    <location>
        <begin position="69"/>
        <end position="85"/>
    </location>
</feature>
<evidence type="ECO:0000313" key="9">
    <source>
        <dbReference type="Proteomes" id="UP000463470"/>
    </source>
</evidence>
<dbReference type="PANTHER" id="PTHR32322">
    <property type="entry name" value="INNER MEMBRANE TRANSPORTER"/>
    <property type="match status" value="1"/>
</dbReference>
<feature type="transmembrane region" description="Helical" evidence="6">
    <location>
        <begin position="179"/>
        <end position="201"/>
    </location>
</feature>
<sequence length="314" mass="34164">MFRVNLWANLAMLVTVLFWGISFISIKIAVTEVPPVTLALIRFIIASVILWGALRLTEPGAKLEKADRLRMLLAGALGVTFYFYFENSGVKLTTAANASLITSIVPVLSIMLDIAIYKTKVSVIQWVAIAASLVGTYLSVTANGQMDLTSDTFVGNLLVLGAMLCWTVYTLMSKSLAHYSGLALTTYQALLGTLLLAPLSLLEREQWGLFSLTAFGHILFLALCCSALCYFLYMYALQRLDVTITTLYLNVVPVVGVVCGYMFLNESVLPVQIAGGAMVILSILLVNWEKGRGPIETESAVAEIQNGLGEQQKA</sequence>
<feature type="transmembrane region" description="Helical" evidence="6">
    <location>
        <begin position="245"/>
        <end position="263"/>
    </location>
</feature>
<dbReference type="RefSeq" id="WP_161259194.1">
    <property type="nucleotide sequence ID" value="NZ_WXEY01000017.1"/>
</dbReference>
<evidence type="ECO:0000256" key="3">
    <source>
        <dbReference type="ARBA" id="ARBA00022692"/>
    </source>
</evidence>
<evidence type="ECO:0000256" key="2">
    <source>
        <dbReference type="ARBA" id="ARBA00007362"/>
    </source>
</evidence>
<keyword evidence="9" id="KW-1185">Reference proteome</keyword>
<dbReference type="OrthoDB" id="9805239at2"/>
<dbReference type="GO" id="GO:0016020">
    <property type="term" value="C:membrane"/>
    <property type="evidence" value="ECO:0007669"/>
    <property type="project" value="UniProtKB-SubCell"/>
</dbReference>
<dbReference type="InterPro" id="IPR000620">
    <property type="entry name" value="EamA_dom"/>
</dbReference>
<evidence type="ECO:0000256" key="5">
    <source>
        <dbReference type="ARBA" id="ARBA00023136"/>
    </source>
</evidence>
<dbReference type="Proteomes" id="UP000463470">
    <property type="component" value="Unassembled WGS sequence"/>
</dbReference>
<accession>A0A845L292</accession>
<organism evidence="8 9">
    <name type="scientific">Heliomicrobium undosum</name>
    <dbReference type="NCBI Taxonomy" id="121734"/>
    <lineage>
        <taxon>Bacteria</taxon>
        <taxon>Bacillati</taxon>
        <taxon>Bacillota</taxon>
        <taxon>Clostridia</taxon>
        <taxon>Eubacteriales</taxon>
        <taxon>Heliobacteriaceae</taxon>
        <taxon>Heliomicrobium</taxon>
    </lineage>
</organism>
<comment type="subcellular location">
    <subcellularLocation>
        <location evidence="1">Membrane</location>
        <topology evidence="1">Multi-pass membrane protein</topology>
    </subcellularLocation>
</comment>
<feature type="transmembrane region" description="Helical" evidence="6">
    <location>
        <begin position="207"/>
        <end position="233"/>
    </location>
</feature>
<dbReference type="EMBL" id="WXEY01000017">
    <property type="protein sequence ID" value="MZP30667.1"/>
    <property type="molecule type" value="Genomic_DNA"/>
</dbReference>
<dbReference type="AlphaFoldDB" id="A0A845L292"/>
<feature type="domain" description="EamA" evidence="7">
    <location>
        <begin position="155"/>
        <end position="287"/>
    </location>
</feature>
<keyword evidence="5 6" id="KW-0472">Membrane</keyword>
<feature type="domain" description="EamA" evidence="7">
    <location>
        <begin position="7"/>
        <end position="140"/>
    </location>
</feature>
<comment type="caution">
    <text evidence="8">The sequence shown here is derived from an EMBL/GenBank/DDBJ whole genome shotgun (WGS) entry which is preliminary data.</text>
</comment>
<feature type="transmembrane region" description="Helical" evidence="6">
    <location>
        <begin position="36"/>
        <end position="57"/>
    </location>
</feature>
<protein>
    <submittedName>
        <fullName evidence="8">EamA family transporter</fullName>
    </submittedName>
</protein>
<evidence type="ECO:0000259" key="7">
    <source>
        <dbReference type="Pfam" id="PF00892"/>
    </source>
</evidence>
<dbReference type="Pfam" id="PF00892">
    <property type="entry name" value="EamA"/>
    <property type="match status" value="2"/>
</dbReference>
<proteinExistence type="inferred from homology"/>
<feature type="transmembrane region" description="Helical" evidence="6">
    <location>
        <begin position="7"/>
        <end position="30"/>
    </location>
</feature>
<name>A0A845L292_9FIRM</name>
<keyword evidence="4 6" id="KW-1133">Transmembrane helix</keyword>
<dbReference type="Gene3D" id="1.10.3730.20">
    <property type="match status" value="1"/>
</dbReference>
<evidence type="ECO:0000256" key="6">
    <source>
        <dbReference type="SAM" id="Phobius"/>
    </source>
</evidence>
<dbReference type="SUPFAM" id="SSF103481">
    <property type="entry name" value="Multidrug resistance efflux transporter EmrE"/>
    <property type="match status" value="2"/>
</dbReference>
<dbReference type="InterPro" id="IPR050638">
    <property type="entry name" value="AA-Vitamin_Transporters"/>
</dbReference>
<feature type="transmembrane region" description="Helical" evidence="6">
    <location>
        <begin position="152"/>
        <end position="172"/>
    </location>
</feature>
<comment type="similarity">
    <text evidence="2">Belongs to the EamA transporter family.</text>
</comment>
<feature type="transmembrane region" description="Helical" evidence="6">
    <location>
        <begin position="269"/>
        <end position="288"/>
    </location>
</feature>
<reference evidence="8 9" key="1">
    <citation type="submission" date="2020-01" db="EMBL/GenBank/DDBJ databases">
        <title>Whole-genome sequence of Heliobacterium undosum DSM 13378.</title>
        <authorList>
            <person name="Kyndt J.A."/>
            <person name="Meyer T.E."/>
        </authorList>
    </citation>
    <scope>NUCLEOTIDE SEQUENCE [LARGE SCALE GENOMIC DNA]</scope>
    <source>
        <strain evidence="8 9">DSM 13378</strain>
    </source>
</reference>
<evidence type="ECO:0000313" key="8">
    <source>
        <dbReference type="EMBL" id="MZP30667.1"/>
    </source>
</evidence>
<evidence type="ECO:0000256" key="4">
    <source>
        <dbReference type="ARBA" id="ARBA00022989"/>
    </source>
</evidence>